<protein>
    <submittedName>
        <fullName evidence="2">Uncharacterized protein</fullName>
    </submittedName>
</protein>
<evidence type="ECO:0000313" key="2">
    <source>
        <dbReference type="EMBL" id="ERN16165.1"/>
    </source>
</evidence>
<keyword evidence="3" id="KW-1185">Reference proteome</keyword>
<dbReference type="Proteomes" id="UP000017836">
    <property type="component" value="Unassembled WGS sequence"/>
</dbReference>
<reference evidence="3" key="1">
    <citation type="journal article" date="2013" name="Science">
        <title>The Amborella genome and the evolution of flowering plants.</title>
        <authorList>
            <consortium name="Amborella Genome Project"/>
        </authorList>
    </citation>
    <scope>NUCLEOTIDE SEQUENCE [LARGE SCALE GENOMIC DNA]</scope>
</reference>
<gene>
    <name evidence="2" type="ORF">AMTR_s00030p00228550</name>
</gene>
<dbReference type="AlphaFoldDB" id="U5D1Q6"/>
<proteinExistence type="predicted"/>
<accession>U5D1Q6</accession>
<sequence length="131" mass="13719">MKGHFKKKKSKESEVVMSTVVDALGSGNGKENKVAEGEGRLVRSSSRIAAKCASRVMARIQIPGNSMEEVESVDNSEDSTTSAANCVIVVCVATISVITICVAAICVTIVYVAAICVIAVCVATFVLSMFV</sequence>
<dbReference type="EMBL" id="KI392485">
    <property type="protein sequence ID" value="ERN16165.1"/>
    <property type="molecule type" value="Genomic_DNA"/>
</dbReference>
<feature type="transmembrane region" description="Helical" evidence="1">
    <location>
        <begin position="111"/>
        <end position="130"/>
    </location>
</feature>
<dbReference type="HOGENOM" id="CLU_1930359_0_0_1"/>
<name>U5D1Q6_AMBTC</name>
<dbReference type="Gramene" id="ERN16165">
    <property type="protein sequence ID" value="ERN16165"/>
    <property type="gene ID" value="AMTR_s00030p00228550"/>
</dbReference>
<feature type="transmembrane region" description="Helical" evidence="1">
    <location>
        <begin position="86"/>
        <end position="105"/>
    </location>
</feature>
<keyword evidence="1" id="KW-1133">Transmembrane helix</keyword>
<keyword evidence="1" id="KW-0812">Transmembrane</keyword>
<evidence type="ECO:0000313" key="3">
    <source>
        <dbReference type="Proteomes" id="UP000017836"/>
    </source>
</evidence>
<evidence type="ECO:0000256" key="1">
    <source>
        <dbReference type="SAM" id="Phobius"/>
    </source>
</evidence>
<keyword evidence="1" id="KW-0472">Membrane</keyword>
<organism evidence="2 3">
    <name type="scientific">Amborella trichopoda</name>
    <dbReference type="NCBI Taxonomy" id="13333"/>
    <lineage>
        <taxon>Eukaryota</taxon>
        <taxon>Viridiplantae</taxon>
        <taxon>Streptophyta</taxon>
        <taxon>Embryophyta</taxon>
        <taxon>Tracheophyta</taxon>
        <taxon>Spermatophyta</taxon>
        <taxon>Magnoliopsida</taxon>
        <taxon>Amborellales</taxon>
        <taxon>Amborellaceae</taxon>
        <taxon>Amborella</taxon>
    </lineage>
</organism>